<dbReference type="FunFam" id="2.60.40.10:FF:000270">
    <property type="entry name" value="Cell surface protein"/>
    <property type="match status" value="1"/>
</dbReference>
<dbReference type="Pfam" id="PF18911">
    <property type="entry name" value="PKD_4"/>
    <property type="match status" value="3"/>
</dbReference>
<dbReference type="InterPro" id="IPR013783">
    <property type="entry name" value="Ig-like_fold"/>
</dbReference>
<protein>
    <submittedName>
        <fullName evidence="2">PKD domain-containing protein</fullName>
    </submittedName>
</protein>
<dbReference type="InterPro" id="IPR000601">
    <property type="entry name" value="PKD_dom"/>
</dbReference>
<dbReference type="InterPro" id="IPR045474">
    <property type="entry name" value="GEVED"/>
</dbReference>
<dbReference type="InterPro" id="IPR022409">
    <property type="entry name" value="PKD/Chitinase_dom"/>
</dbReference>
<dbReference type="PANTHER" id="PTHR36842:SF1">
    <property type="entry name" value="PROTEIN TOLB"/>
    <property type="match status" value="1"/>
</dbReference>
<evidence type="ECO:0000313" key="3">
    <source>
        <dbReference type="Proteomes" id="UP000305517"/>
    </source>
</evidence>
<dbReference type="PANTHER" id="PTHR36842">
    <property type="entry name" value="PROTEIN TOLB HOMOLOG"/>
    <property type="match status" value="1"/>
</dbReference>
<dbReference type="SUPFAM" id="SSF49299">
    <property type="entry name" value="PKD domain"/>
    <property type="match status" value="3"/>
</dbReference>
<proteinExistence type="predicted"/>
<gene>
    <name evidence="2" type="ORF">FDY95_03130</name>
</gene>
<dbReference type="EMBL" id="VAJM01000001">
    <property type="protein sequence ID" value="TLM96999.1"/>
    <property type="molecule type" value="Genomic_DNA"/>
</dbReference>
<dbReference type="InterPro" id="IPR035986">
    <property type="entry name" value="PKD_dom_sf"/>
</dbReference>
<organism evidence="2 3">
    <name type="scientific">Hymenobacter jeollabukensis</name>
    <dbReference type="NCBI Taxonomy" id="2025313"/>
    <lineage>
        <taxon>Bacteria</taxon>
        <taxon>Pseudomonadati</taxon>
        <taxon>Bacteroidota</taxon>
        <taxon>Cytophagia</taxon>
        <taxon>Cytophagales</taxon>
        <taxon>Hymenobacteraceae</taxon>
        <taxon>Hymenobacter</taxon>
    </lineage>
</organism>
<dbReference type="AlphaFoldDB" id="A0A5R8WXA3"/>
<dbReference type="PROSITE" id="PS50093">
    <property type="entry name" value="PKD"/>
    <property type="match status" value="3"/>
</dbReference>
<accession>A0A5R8WXA3</accession>
<dbReference type="SMART" id="SM00089">
    <property type="entry name" value="PKD"/>
    <property type="match status" value="3"/>
</dbReference>
<evidence type="ECO:0000313" key="2">
    <source>
        <dbReference type="EMBL" id="TLM96999.1"/>
    </source>
</evidence>
<feature type="domain" description="PKD" evidence="1">
    <location>
        <begin position="480"/>
        <end position="558"/>
    </location>
</feature>
<dbReference type="InterPro" id="IPR026444">
    <property type="entry name" value="Secre_tail"/>
</dbReference>
<comment type="caution">
    <text evidence="2">The sequence shown here is derived from an EMBL/GenBank/DDBJ whole genome shotgun (WGS) entry which is preliminary data.</text>
</comment>
<reference evidence="2 3" key="1">
    <citation type="submission" date="2019-05" db="EMBL/GenBank/DDBJ databases">
        <title>Hymenobacter edaphi sp. nov., isolated from abandoned arsenic-contaminated farmland soil.</title>
        <authorList>
            <person name="Nie L."/>
        </authorList>
    </citation>
    <scope>NUCLEOTIDE SEQUENCE [LARGE SCALE GENOMIC DNA]</scope>
    <source>
        <strain evidence="2 3">1-3-3-8</strain>
    </source>
</reference>
<feature type="domain" description="PKD" evidence="1">
    <location>
        <begin position="246"/>
        <end position="317"/>
    </location>
</feature>
<dbReference type="OrthoDB" id="1521709at2"/>
<dbReference type="NCBIfam" id="TIGR04183">
    <property type="entry name" value="Por_Secre_tail"/>
    <property type="match status" value="1"/>
</dbReference>
<dbReference type="CDD" id="cd00146">
    <property type="entry name" value="PKD"/>
    <property type="match status" value="3"/>
</dbReference>
<feature type="domain" description="PKD" evidence="1">
    <location>
        <begin position="10"/>
        <end position="88"/>
    </location>
</feature>
<dbReference type="Pfam" id="PF20009">
    <property type="entry name" value="GEVED"/>
    <property type="match status" value="3"/>
</dbReference>
<dbReference type="Gene3D" id="2.60.40.10">
    <property type="entry name" value="Immunoglobulins"/>
    <property type="match status" value="3"/>
</dbReference>
<dbReference type="Proteomes" id="UP000305517">
    <property type="component" value="Unassembled WGS sequence"/>
</dbReference>
<keyword evidence="3" id="KW-1185">Reference proteome</keyword>
<name>A0A5R8WXA3_9BACT</name>
<dbReference type="Pfam" id="PF18962">
    <property type="entry name" value="Por_Secre_tail"/>
    <property type="match status" value="1"/>
</dbReference>
<sequence length="810" mass="86115">MVVLATAPPRPQARFAAVDTVSCGAALSFRDQSLNAPTQWRWDFGDGQTSAQQHPQHTYAAAGTYTVKLRACNAAGCDSLTKAGYVTVRADAPRPAPCTPATTAYCCGYGLTRVQLGSIDRRSPDGQGGYEDFSCGWRATLTADRPATLQLTTGAIAHDVRVYLDLNDDGQFTAPAELLYQGLAVQSPSTPLTVPGTAPGLVYNRPLRLRIVADYAGSAATGPCSAPRQGQVEDYSVVVQPNAAPPAAAFAVTYQQFCGPVRVSFANQTTGAATAYAWDFGDGTTSTLASPPAHTFARAGMFEVRLVAHNAAGRDTAWQRACPTYCTPGGTGGSTSSPTYFTGVRLGAIDNQVPRTRGVAYRDFTAQYTTLQIGQMYQFETHSPLDSWSTGGDKRVTLLLDSNQDGFFTASEYLGTVTGSTVHVASFQLPAATKVGATRLRAVVQSTNTATPWPSTTCTPSFFQGATEDYTVVVLPAPGRPRALFSAELPTSCTGTVQFRDSTQHGPTSWRWRFGDGDSAAVQHPRHTYAAPGTYTVSLVVRNRFGADSLTRTGYVTIRSLNSGPVPAACRPAPGTTGSLRAIQTFRIGSALSYGPQPLNAPIYRDETCATPAATLVRGTSYQLTMADRYNAGAAAFVWLDVNNDGVLDPVAELLYDAIPFPVPFGTPRTGTLTLPAATVLGQPLRLRVMFANGTLPNGDFDGVPAPCSQRDADQVRDFTVIATSATASAAGAVPVWTAFPNPSTGAVSLRGDFRQFTEVEVHDVLGRPVYRRRLSAVAGELRLDLTSLPRGVYLLRLPTYGGNVRLLLE</sequence>
<evidence type="ECO:0000259" key="1">
    <source>
        <dbReference type="PROSITE" id="PS50093"/>
    </source>
</evidence>